<dbReference type="EMBL" id="JWZX01001335">
    <property type="protein sequence ID" value="KOO34064.1"/>
    <property type="molecule type" value="Genomic_DNA"/>
</dbReference>
<dbReference type="AlphaFoldDB" id="A0A0M0K5I6"/>
<feature type="region of interest" description="Disordered" evidence="1">
    <location>
        <begin position="142"/>
        <end position="166"/>
    </location>
</feature>
<evidence type="ECO:0000313" key="3">
    <source>
        <dbReference type="Proteomes" id="UP000037460"/>
    </source>
</evidence>
<proteinExistence type="predicted"/>
<feature type="non-terminal residue" evidence="2">
    <location>
        <position position="1"/>
    </location>
</feature>
<evidence type="ECO:0000313" key="2">
    <source>
        <dbReference type="EMBL" id="KOO34064.1"/>
    </source>
</evidence>
<keyword evidence="3" id="KW-1185">Reference proteome</keyword>
<organism evidence="2 3">
    <name type="scientific">Chrysochromulina tobinii</name>
    <dbReference type="NCBI Taxonomy" id="1460289"/>
    <lineage>
        <taxon>Eukaryota</taxon>
        <taxon>Haptista</taxon>
        <taxon>Haptophyta</taxon>
        <taxon>Prymnesiophyceae</taxon>
        <taxon>Prymnesiales</taxon>
        <taxon>Chrysochromulinaceae</taxon>
        <taxon>Chrysochromulina</taxon>
    </lineage>
</organism>
<evidence type="ECO:0000256" key="1">
    <source>
        <dbReference type="SAM" id="MobiDB-lite"/>
    </source>
</evidence>
<dbReference type="Proteomes" id="UP000037460">
    <property type="component" value="Unassembled WGS sequence"/>
</dbReference>
<comment type="caution">
    <text evidence="2">The sequence shown here is derived from an EMBL/GenBank/DDBJ whole genome shotgun (WGS) entry which is preliminary data.</text>
</comment>
<protein>
    <submittedName>
        <fullName evidence="2">Uncharacterized protein</fullName>
    </submittedName>
</protein>
<name>A0A0M0K5I6_9EUKA</name>
<gene>
    <name evidence="2" type="ORF">Ctob_013382</name>
</gene>
<accession>A0A0M0K5I6</accession>
<reference evidence="3" key="1">
    <citation type="journal article" date="2015" name="PLoS Genet.">
        <title>Genome Sequence and Transcriptome Analyses of Chrysochromulina tobin: Metabolic Tools for Enhanced Algal Fitness in the Prominent Order Prymnesiales (Haptophyceae).</title>
        <authorList>
            <person name="Hovde B.T."/>
            <person name="Deodato C.R."/>
            <person name="Hunsperger H.M."/>
            <person name="Ryken S.A."/>
            <person name="Yost W."/>
            <person name="Jha R.K."/>
            <person name="Patterson J."/>
            <person name="Monnat R.J. Jr."/>
            <person name="Barlow S.B."/>
            <person name="Starkenburg S.R."/>
            <person name="Cattolico R.A."/>
        </authorList>
    </citation>
    <scope>NUCLEOTIDE SEQUENCE</scope>
    <source>
        <strain evidence="3">CCMP291</strain>
    </source>
</reference>
<sequence length="166" mass="18086">LRLNGRSSRGAGGVACVSCCRKITGWLAVSRPFDLLPLPLRGVSFGKFCSCAWSDPCPEWASRSCVCFKFFETASEALSMAIIHRESSSAESHANSMVARIESETKNSWTVSSKQWLNSSASAPLSKMVWLRTDWLSVAPRTGHAPSKGASSDELVNSCRMPSHRT</sequence>